<feature type="transmembrane region" description="Helical" evidence="4">
    <location>
        <begin position="103"/>
        <end position="123"/>
    </location>
</feature>
<gene>
    <name evidence="6" type="primary">ybjG</name>
    <name evidence="6" type="ORF">ERS137941_01925</name>
</gene>
<feature type="domain" description="Phosphatidic acid phosphatase type 2/haloperoxidase" evidence="5">
    <location>
        <begin position="60"/>
        <end position="169"/>
    </location>
</feature>
<comment type="catalytic activity">
    <reaction evidence="3">
        <text>di-trans,octa-cis-undecaprenyl diphosphate + H2O = di-trans,octa-cis-undecaprenyl phosphate + phosphate + H(+)</text>
        <dbReference type="Rhea" id="RHEA:28094"/>
        <dbReference type="ChEBI" id="CHEBI:15377"/>
        <dbReference type="ChEBI" id="CHEBI:15378"/>
        <dbReference type="ChEBI" id="CHEBI:43474"/>
        <dbReference type="ChEBI" id="CHEBI:58405"/>
        <dbReference type="ChEBI" id="CHEBI:60392"/>
        <dbReference type="EC" id="3.6.1.27"/>
    </reaction>
</comment>
<keyword evidence="6" id="KW-0378">Hydrolase</keyword>
<dbReference type="NCBIfam" id="NF008813">
    <property type="entry name" value="PRK11837.1"/>
    <property type="match status" value="1"/>
</dbReference>
<dbReference type="PANTHER" id="PTHR14969">
    <property type="entry name" value="SPHINGOSINE-1-PHOSPHATE PHOSPHOHYDROLASE"/>
    <property type="match status" value="1"/>
</dbReference>
<reference evidence="6 7" key="1">
    <citation type="submission" date="2015-03" db="EMBL/GenBank/DDBJ databases">
        <authorList>
            <person name="Murphy D."/>
        </authorList>
    </citation>
    <scope>NUCLEOTIDE SEQUENCE [LARGE SCALE GENOMIC DNA]</scope>
    <source>
        <strain evidence="6 7">IP26249</strain>
    </source>
</reference>
<dbReference type="GO" id="GO:0005886">
    <property type="term" value="C:plasma membrane"/>
    <property type="evidence" value="ECO:0007669"/>
    <property type="project" value="InterPro"/>
</dbReference>
<proteinExistence type="predicted"/>
<dbReference type="GO" id="GO:0050380">
    <property type="term" value="F:undecaprenyl-diphosphatase activity"/>
    <property type="evidence" value="ECO:0007669"/>
    <property type="project" value="UniProtKB-EC"/>
</dbReference>
<evidence type="ECO:0000256" key="1">
    <source>
        <dbReference type="ARBA" id="ARBA00012374"/>
    </source>
</evidence>
<keyword evidence="4" id="KW-1133">Transmembrane helix</keyword>
<organism evidence="6 7">
    <name type="scientific">Yersinia enterocolitica</name>
    <dbReference type="NCBI Taxonomy" id="630"/>
    <lineage>
        <taxon>Bacteria</taxon>
        <taxon>Pseudomonadati</taxon>
        <taxon>Pseudomonadota</taxon>
        <taxon>Gammaproteobacteria</taxon>
        <taxon>Enterobacterales</taxon>
        <taxon>Yersiniaceae</taxon>
        <taxon>Yersinia</taxon>
    </lineage>
</organism>
<dbReference type="Gene3D" id="1.20.144.10">
    <property type="entry name" value="Phosphatidic acid phosphatase type 2/haloperoxidase"/>
    <property type="match status" value="1"/>
</dbReference>
<dbReference type="SMART" id="SM00014">
    <property type="entry name" value="acidPPc"/>
    <property type="match status" value="1"/>
</dbReference>
<dbReference type="InterPro" id="IPR033879">
    <property type="entry name" value="UPP_Pase"/>
</dbReference>
<dbReference type="PATRIC" id="fig|630.129.peg.2723"/>
<dbReference type="EMBL" id="CGBR01000011">
    <property type="protein sequence ID" value="CFQ61873.1"/>
    <property type="molecule type" value="Genomic_DNA"/>
</dbReference>
<evidence type="ECO:0000313" key="6">
    <source>
        <dbReference type="EMBL" id="CFQ61873.1"/>
    </source>
</evidence>
<dbReference type="KEGG" id="yet:CH48_169"/>
<accession>A0A0E1NDH3</accession>
<protein>
    <recommendedName>
        <fullName evidence="1">undecaprenyl-diphosphate phosphatase</fullName>
        <ecNumber evidence="1">3.6.1.27</ecNumber>
    </recommendedName>
    <alternativeName>
        <fullName evidence="2">Undecaprenyl pyrophosphate phosphatase</fullName>
    </alternativeName>
</protein>
<dbReference type="OMA" id="VYMGVHY"/>
<dbReference type="PANTHER" id="PTHR14969:SF13">
    <property type="entry name" value="AT30094P"/>
    <property type="match status" value="1"/>
</dbReference>
<feature type="transmembrane region" description="Helical" evidence="4">
    <location>
        <begin position="154"/>
        <end position="175"/>
    </location>
</feature>
<dbReference type="CDD" id="cd03385">
    <property type="entry name" value="PAP2_BcrC_like"/>
    <property type="match status" value="1"/>
</dbReference>
<keyword evidence="4" id="KW-0472">Membrane</keyword>
<keyword evidence="4" id="KW-0812">Transmembrane</keyword>
<dbReference type="InterPro" id="IPR000326">
    <property type="entry name" value="PAP2/HPO"/>
</dbReference>
<dbReference type="InterPro" id="IPR036938">
    <property type="entry name" value="PAP2/HPO_sf"/>
</dbReference>
<evidence type="ECO:0000313" key="7">
    <source>
        <dbReference type="Proteomes" id="UP000048841"/>
    </source>
</evidence>
<feature type="transmembrane region" description="Helical" evidence="4">
    <location>
        <begin position="20"/>
        <end position="48"/>
    </location>
</feature>
<dbReference type="AlphaFoldDB" id="A0A0E1NDH3"/>
<dbReference type="SUPFAM" id="SSF48317">
    <property type="entry name" value="Acid phosphatase/Vanadium-dependent haloperoxidase"/>
    <property type="match status" value="1"/>
</dbReference>
<feature type="transmembrane region" description="Helical" evidence="4">
    <location>
        <begin position="130"/>
        <end position="148"/>
    </location>
</feature>
<evidence type="ECO:0000256" key="3">
    <source>
        <dbReference type="ARBA" id="ARBA00047594"/>
    </source>
</evidence>
<dbReference type="Proteomes" id="UP000048841">
    <property type="component" value="Unassembled WGS sequence"/>
</dbReference>
<evidence type="ECO:0000259" key="5">
    <source>
        <dbReference type="SMART" id="SM00014"/>
    </source>
</evidence>
<feature type="transmembrane region" description="Helical" evidence="4">
    <location>
        <begin position="60"/>
        <end position="83"/>
    </location>
</feature>
<evidence type="ECO:0000256" key="2">
    <source>
        <dbReference type="ARBA" id="ARBA00032707"/>
    </source>
</evidence>
<dbReference type="EC" id="3.6.1.27" evidence="1"/>
<sequence>MIEQMNYFFFSMINATPASSTWMISFATFIARDLIMIIPILLVGMWLWGPQSDMDSQRALVTKAAIALAFSMLSASCIGMLIPHDRPFVVGFGYNFMNHAPDSSFPSDHGTAIFTFALTFVFWHKLWSAVSLMAVAVAIAWSRIYLGVHWPLDMVGGFLLGIVGCLFAQLVWNLFGDAISNGLKRLYQVGFALPISRGWVRN</sequence>
<evidence type="ECO:0000256" key="4">
    <source>
        <dbReference type="SAM" id="Phobius"/>
    </source>
</evidence>
<name>A0A0E1NDH3_YEREN</name>
<dbReference type="Pfam" id="PF01569">
    <property type="entry name" value="PAP2"/>
    <property type="match status" value="1"/>
</dbReference>